<dbReference type="SMART" id="SM00448">
    <property type="entry name" value="REC"/>
    <property type="match status" value="1"/>
</dbReference>
<dbReference type="CDD" id="cd06170">
    <property type="entry name" value="LuxR_C_like"/>
    <property type="match status" value="1"/>
</dbReference>
<accession>A0A4Q5A0Z6</accession>
<dbReference type="PROSITE" id="PS50043">
    <property type="entry name" value="HTH_LUXR_2"/>
    <property type="match status" value="1"/>
</dbReference>
<dbReference type="InterPro" id="IPR011006">
    <property type="entry name" value="CheY-like_superfamily"/>
</dbReference>
<dbReference type="PRINTS" id="PR00038">
    <property type="entry name" value="HTHLUXR"/>
</dbReference>
<dbReference type="SUPFAM" id="SSF46894">
    <property type="entry name" value="C-terminal effector domain of the bipartite response regulators"/>
    <property type="match status" value="1"/>
</dbReference>
<dbReference type="InterPro" id="IPR001789">
    <property type="entry name" value="Sig_transdc_resp-reg_receiver"/>
</dbReference>
<dbReference type="InterPro" id="IPR016032">
    <property type="entry name" value="Sig_transdc_resp-reg_C-effctor"/>
</dbReference>
<dbReference type="PANTHER" id="PTHR43214">
    <property type="entry name" value="TWO-COMPONENT RESPONSE REGULATOR"/>
    <property type="match status" value="1"/>
</dbReference>
<protein>
    <submittedName>
        <fullName evidence="5">DNA-binding response regulator</fullName>
    </submittedName>
</protein>
<dbReference type="PROSITE" id="PS00622">
    <property type="entry name" value="HTH_LUXR_1"/>
    <property type="match status" value="1"/>
</dbReference>
<dbReference type="SMART" id="SM00421">
    <property type="entry name" value="HTH_LUXR"/>
    <property type="match status" value="1"/>
</dbReference>
<dbReference type="InterPro" id="IPR036388">
    <property type="entry name" value="WH-like_DNA-bd_sf"/>
</dbReference>
<dbReference type="PROSITE" id="PS50110">
    <property type="entry name" value="RESPONSE_REGULATORY"/>
    <property type="match status" value="1"/>
</dbReference>
<dbReference type="InterPro" id="IPR039420">
    <property type="entry name" value="WalR-like"/>
</dbReference>
<dbReference type="GO" id="GO:0000160">
    <property type="term" value="P:phosphorelay signal transduction system"/>
    <property type="evidence" value="ECO:0007669"/>
    <property type="project" value="InterPro"/>
</dbReference>
<dbReference type="EMBL" id="RYUH01000009">
    <property type="protein sequence ID" value="RYQ11012.1"/>
    <property type="molecule type" value="Genomic_DNA"/>
</dbReference>
<dbReference type="GO" id="GO:0006355">
    <property type="term" value="P:regulation of DNA-templated transcription"/>
    <property type="evidence" value="ECO:0007669"/>
    <property type="project" value="InterPro"/>
</dbReference>
<dbReference type="Proteomes" id="UP000292568">
    <property type="component" value="Unassembled WGS sequence"/>
</dbReference>
<evidence type="ECO:0000313" key="6">
    <source>
        <dbReference type="Proteomes" id="UP000292568"/>
    </source>
</evidence>
<dbReference type="GO" id="GO:0003677">
    <property type="term" value="F:DNA binding"/>
    <property type="evidence" value="ECO:0007669"/>
    <property type="project" value="UniProtKB-KW"/>
</dbReference>
<dbReference type="CDD" id="cd00156">
    <property type="entry name" value="REC"/>
    <property type="match status" value="1"/>
</dbReference>
<gene>
    <name evidence="5" type="ORF">PG2093B_0614</name>
</gene>
<reference evidence="5 6" key="1">
    <citation type="submission" date="2018-12" db="EMBL/GenBank/DDBJ databases">
        <title>Unveiling genomic diversity among members of the Bifidobacterium pseudolongum species, a widely distributed gut commensal of the animal kingdom.</title>
        <authorList>
            <person name="Lugli G.A."/>
            <person name="Duranti S."/>
            <person name="Albert K."/>
            <person name="Mancabelli L."/>
            <person name="Napoli S."/>
            <person name="Viappiani A."/>
            <person name="Anzalone R."/>
            <person name="Longhi G."/>
            <person name="Milani C."/>
            <person name="Turroni F."/>
            <person name="Alessandri G."/>
            <person name="Sela D.A."/>
            <person name="Van Sinderen D."/>
            <person name="Ventura M."/>
        </authorList>
    </citation>
    <scope>NUCLEOTIDE SEQUENCE [LARGE SCALE GENOMIC DNA]</scope>
    <source>
        <strain evidence="5 6">2093B</strain>
    </source>
</reference>
<dbReference type="Gene3D" id="1.10.10.10">
    <property type="entry name" value="Winged helix-like DNA-binding domain superfamily/Winged helix DNA-binding domain"/>
    <property type="match status" value="1"/>
</dbReference>
<evidence type="ECO:0000259" key="3">
    <source>
        <dbReference type="PROSITE" id="PS50043"/>
    </source>
</evidence>
<keyword evidence="1 5" id="KW-0238">DNA-binding</keyword>
<evidence type="ECO:0000256" key="1">
    <source>
        <dbReference type="ARBA" id="ARBA00023125"/>
    </source>
</evidence>
<evidence type="ECO:0000259" key="4">
    <source>
        <dbReference type="PROSITE" id="PS50110"/>
    </source>
</evidence>
<dbReference type="SUPFAM" id="SSF52172">
    <property type="entry name" value="CheY-like"/>
    <property type="match status" value="1"/>
</dbReference>
<dbReference type="Pfam" id="PF00196">
    <property type="entry name" value="GerE"/>
    <property type="match status" value="1"/>
</dbReference>
<name>A0A4Q5A0Z6_9BIFI</name>
<keyword evidence="2" id="KW-0597">Phosphoprotein</keyword>
<comment type="caution">
    <text evidence="5">The sequence shown here is derived from an EMBL/GenBank/DDBJ whole genome shotgun (WGS) entry which is preliminary data.</text>
</comment>
<feature type="domain" description="HTH luxR-type" evidence="3">
    <location>
        <begin position="182"/>
        <end position="248"/>
    </location>
</feature>
<feature type="modified residue" description="4-aspartylphosphate" evidence="2">
    <location>
        <position position="92"/>
    </location>
</feature>
<sequence>MALYSMMMHVNTTTNNGTEGASQSTPSSGRQTPFRIAIVDNDRLVLGLLASFLAKQPHLAIDWTAQSGQGGIDAYHRSLSGTDPAADLIVTDIAMHGMSGLEMCSMIRFEDDHTPILGATSYDPQAYAADAMAAGMQGMVMKDDLEGLLGSITTLLDGGRLPMRNGVFFNSPQQAYARLQAEGKPVLLNLSENERTVMDYLAQGMLTTDIAMLMDVRPSTVKTYVSRAMRKLGVNNRREAVAEWSRITNQ</sequence>
<dbReference type="Gene3D" id="3.40.50.2300">
    <property type="match status" value="1"/>
</dbReference>
<feature type="domain" description="Response regulatory" evidence="4">
    <location>
        <begin position="35"/>
        <end position="157"/>
    </location>
</feature>
<dbReference type="InterPro" id="IPR000792">
    <property type="entry name" value="Tscrpt_reg_LuxR_C"/>
</dbReference>
<dbReference type="Pfam" id="PF00072">
    <property type="entry name" value="Response_reg"/>
    <property type="match status" value="1"/>
</dbReference>
<evidence type="ECO:0000256" key="2">
    <source>
        <dbReference type="PROSITE-ProRule" id="PRU00169"/>
    </source>
</evidence>
<evidence type="ECO:0000313" key="5">
    <source>
        <dbReference type="EMBL" id="RYQ11012.1"/>
    </source>
</evidence>
<organism evidence="5 6">
    <name type="scientific">Bifidobacterium pseudolongum subsp. globosum</name>
    <dbReference type="NCBI Taxonomy" id="1690"/>
    <lineage>
        <taxon>Bacteria</taxon>
        <taxon>Bacillati</taxon>
        <taxon>Actinomycetota</taxon>
        <taxon>Actinomycetes</taxon>
        <taxon>Bifidobacteriales</taxon>
        <taxon>Bifidobacteriaceae</taxon>
        <taxon>Bifidobacterium</taxon>
    </lineage>
</organism>
<dbReference type="AlphaFoldDB" id="A0A4Q5A0Z6"/>
<proteinExistence type="predicted"/>